<feature type="transmembrane region" description="Helical" evidence="1">
    <location>
        <begin position="37"/>
        <end position="57"/>
    </location>
</feature>
<evidence type="ECO:0000256" key="1">
    <source>
        <dbReference type="SAM" id="Phobius"/>
    </source>
</evidence>
<feature type="transmembrane region" description="Helical" evidence="1">
    <location>
        <begin position="12"/>
        <end position="31"/>
    </location>
</feature>
<keyword evidence="1" id="KW-0812">Transmembrane</keyword>
<dbReference type="Proteomes" id="UP001321047">
    <property type="component" value="Unassembled WGS sequence"/>
</dbReference>
<protein>
    <submittedName>
        <fullName evidence="2">Uncharacterized protein</fullName>
    </submittedName>
</protein>
<sequence>MTSDERDDMISGLIFAFLSGVSFVVFINDAVVEQNLIGSVLMIGASSLSAILGYLLGERARRDSQISTKQASTGSRDVIEVTVKE</sequence>
<gene>
    <name evidence="2" type="ORF">OB919_15815</name>
</gene>
<keyword evidence="3" id="KW-1185">Reference proteome</keyword>
<dbReference type="EMBL" id="JAOPJZ010000017">
    <property type="protein sequence ID" value="MCU4753431.1"/>
    <property type="molecule type" value="Genomic_DNA"/>
</dbReference>
<organism evidence="2 3">
    <name type="scientific">Natronosalvus hydrolyticus</name>
    <dbReference type="NCBI Taxonomy" id="2979988"/>
    <lineage>
        <taxon>Archaea</taxon>
        <taxon>Methanobacteriati</taxon>
        <taxon>Methanobacteriota</taxon>
        <taxon>Stenosarchaea group</taxon>
        <taxon>Halobacteria</taxon>
        <taxon>Halobacteriales</taxon>
        <taxon>Natrialbaceae</taxon>
        <taxon>Natronosalvus</taxon>
    </lineage>
</organism>
<keyword evidence="1" id="KW-1133">Transmembrane helix</keyword>
<proteinExistence type="predicted"/>
<evidence type="ECO:0000313" key="3">
    <source>
        <dbReference type="Proteomes" id="UP001321047"/>
    </source>
</evidence>
<evidence type="ECO:0000313" key="2">
    <source>
        <dbReference type="EMBL" id="MCU4753431.1"/>
    </source>
</evidence>
<accession>A0AAP3E7B5</accession>
<keyword evidence="1" id="KW-0472">Membrane</keyword>
<dbReference type="RefSeq" id="WP_342809748.1">
    <property type="nucleotide sequence ID" value="NZ_JAOPJZ010000017.1"/>
</dbReference>
<comment type="caution">
    <text evidence="2">The sequence shown here is derived from an EMBL/GenBank/DDBJ whole genome shotgun (WGS) entry which is preliminary data.</text>
</comment>
<name>A0AAP3E7B5_9EURY</name>
<dbReference type="AlphaFoldDB" id="A0AAP3E7B5"/>
<reference evidence="2 3" key="1">
    <citation type="submission" date="2022-09" db="EMBL/GenBank/DDBJ databases">
        <title>Enrichment on poylsaccharides allowed isolation of novel metabolic and taxonomic groups of Haloarchaea.</title>
        <authorList>
            <person name="Sorokin D.Y."/>
            <person name="Elcheninov A.G."/>
            <person name="Khizhniak T.V."/>
            <person name="Kolganova T.V."/>
            <person name="Kublanov I.V."/>
        </authorList>
    </citation>
    <scope>NUCLEOTIDE SEQUENCE [LARGE SCALE GENOMIC DNA]</scope>
    <source>
        <strain evidence="2 3">AArc-curdl1</strain>
    </source>
</reference>